<gene>
    <name evidence="2" type="ORF">BDP55DRAFT_670468</name>
</gene>
<keyword evidence="1" id="KW-0472">Membrane</keyword>
<feature type="transmembrane region" description="Helical" evidence="1">
    <location>
        <begin position="150"/>
        <end position="171"/>
    </location>
</feature>
<feature type="transmembrane region" description="Helical" evidence="1">
    <location>
        <begin position="119"/>
        <end position="138"/>
    </location>
</feature>
<keyword evidence="3" id="KW-1185">Reference proteome</keyword>
<protein>
    <submittedName>
        <fullName evidence="2">Uncharacterized protein</fullName>
    </submittedName>
</protein>
<dbReference type="GeneID" id="85459910"/>
<dbReference type="Proteomes" id="UP001224890">
    <property type="component" value="Unassembled WGS sequence"/>
</dbReference>
<organism evidence="2 3">
    <name type="scientific">Colletotrichum godetiae</name>
    <dbReference type="NCBI Taxonomy" id="1209918"/>
    <lineage>
        <taxon>Eukaryota</taxon>
        <taxon>Fungi</taxon>
        <taxon>Dikarya</taxon>
        <taxon>Ascomycota</taxon>
        <taxon>Pezizomycotina</taxon>
        <taxon>Sordariomycetes</taxon>
        <taxon>Hypocreomycetidae</taxon>
        <taxon>Glomerellales</taxon>
        <taxon>Glomerellaceae</taxon>
        <taxon>Colletotrichum</taxon>
        <taxon>Colletotrichum acutatum species complex</taxon>
    </lineage>
</organism>
<feature type="transmembrane region" description="Helical" evidence="1">
    <location>
        <begin position="323"/>
        <end position="342"/>
    </location>
</feature>
<dbReference type="RefSeq" id="XP_060427184.1">
    <property type="nucleotide sequence ID" value="XM_060575384.1"/>
</dbReference>
<evidence type="ECO:0000313" key="3">
    <source>
        <dbReference type="Proteomes" id="UP001224890"/>
    </source>
</evidence>
<feature type="transmembrane region" description="Helical" evidence="1">
    <location>
        <begin position="279"/>
        <end position="303"/>
    </location>
</feature>
<evidence type="ECO:0000256" key="1">
    <source>
        <dbReference type="SAM" id="Phobius"/>
    </source>
</evidence>
<dbReference type="AlphaFoldDB" id="A0AAJ0AFY4"/>
<reference evidence="2" key="1">
    <citation type="submission" date="2021-06" db="EMBL/GenBank/DDBJ databases">
        <title>Comparative genomics, transcriptomics and evolutionary studies reveal genomic signatures of adaptation to plant cell wall in hemibiotrophic fungi.</title>
        <authorList>
            <consortium name="DOE Joint Genome Institute"/>
            <person name="Baroncelli R."/>
            <person name="Diaz J.F."/>
            <person name="Benocci T."/>
            <person name="Peng M."/>
            <person name="Battaglia E."/>
            <person name="Haridas S."/>
            <person name="Andreopoulos W."/>
            <person name="Labutti K."/>
            <person name="Pangilinan J."/>
            <person name="Floch G.L."/>
            <person name="Makela M.R."/>
            <person name="Henrissat B."/>
            <person name="Grigoriev I.V."/>
            <person name="Crouch J.A."/>
            <person name="De Vries R.P."/>
            <person name="Sukno S.A."/>
            <person name="Thon M.R."/>
        </authorList>
    </citation>
    <scope>NUCLEOTIDE SEQUENCE</scope>
    <source>
        <strain evidence="2">CBS 193.32</strain>
    </source>
</reference>
<sequence length="432" mass="48137">MYLLLAHASQMTRNEQLLEHWLTSIRLIDAAHLTAALGFNKSPFQSNLSMTTSATADSTSEISDLVKFERSLRHYHLCYGYIAFVNTAVSLYICCMLLLGRPPLNPTGKLRWKKVTCAYFAITWVASPILMIFIQLPLTESRAMRDLMTGSTITVATNHLIVLGGLLNVIFSKKKKDEEAKQGVGEEVVRANETELGLETVYRLSTDSAFSKSIVSIEADSDNERSTENASLLSSFAKNTSAAQVQSMTESDEKGKSAPLEKKSAADSLIPLPDRDTQVSVLVSMLNLLPGYGLMFLPIYKLLSVILEHETVGAELQRQTKDILIFYSVWVMLFIGVCTIIIKRIRSLCKQDDTECAFTGEDEKKKRDALLRLGWKLAIVVFYLLVIMSTVWMQYLVIATIAKDPTGMSHLLQLENLSLAYALVPKLLIFAS</sequence>
<evidence type="ECO:0000313" key="2">
    <source>
        <dbReference type="EMBL" id="KAK1673181.1"/>
    </source>
</evidence>
<name>A0AAJ0AFY4_9PEZI</name>
<comment type="caution">
    <text evidence="2">The sequence shown here is derived from an EMBL/GenBank/DDBJ whole genome shotgun (WGS) entry which is preliminary data.</text>
</comment>
<feature type="transmembrane region" description="Helical" evidence="1">
    <location>
        <begin position="373"/>
        <end position="398"/>
    </location>
</feature>
<feature type="transmembrane region" description="Helical" evidence="1">
    <location>
        <begin position="79"/>
        <end position="99"/>
    </location>
</feature>
<keyword evidence="1" id="KW-1133">Transmembrane helix</keyword>
<keyword evidence="1" id="KW-0812">Transmembrane</keyword>
<proteinExistence type="predicted"/>
<dbReference type="EMBL" id="JAHMHR010000032">
    <property type="protein sequence ID" value="KAK1673181.1"/>
    <property type="molecule type" value="Genomic_DNA"/>
</dbReference>
<accession>A0AAJ0AFY4</accession>